<dbReference type="STRING" id="741276.A0A2S5B5L8"/>
<gene>
    <name evidence="4" type="ORF">BMF94_4887</name>
</gene>
<keyword evidence="1" id="KW-0347">Helicase</keyword>
<protein>
    <recommendedName>
        <fullName evidence="3">Helicase ATP-binding domain-containing protein</fullName>
    </recommendedName>
</protein>
<keyword evidence="1" id="KW-0547">Nucleotide-binding</keyword>
<evidence type="ECO:0000256" key="1">
    <source>
        <dbReference type="ARBA" id="ARBA00022806"/>
    </source>
</evidence>
<keyword evidence="1" id="KW-0378">Hydrolase</keyword>
<dbReference type="InterPro" id="IPR050742">
    <property type="entry name" value="Helicase_Restrict-Modif_Enz"/>
</dbReference>
<name>A0A2S5B5L8_9BASI</name>
<dbReference type="OrthoDB" id="270584at2759"/>
<proteinExistence type="predicted"/>
<dbReference type="GO" id="GO:0005524">
    <property type="term" value="F:ATP binding"/>
    <property type="evidence" value="ECO:0007669"/>
    <property type="project" value="InterPro"/>
</dbReference>
<dbReference type="GO" id="GO:0070125">
    <property type="term" value="P:mitochondrial translational elongation"/>
    <property type="evidence" value="ECO:0007669"/>
    <property type="project" value="TreeGrafter"/>
</dbReference>
<dbReference type="SUPFAM" id="SSF52540">
    <property type="entry name" value="P-loop containing nucleoside triphosphate hydrolases"/>
    <property type="match status" value="1"/>
</dbReference>
<dbReference type="GO" id="GO:0016787">
    <property type="term" value="F:hydrolase activity"/>
    <property type="evidence" value="ECO:0007669"/>
    <property type="project" value="InterPro"/>
</dbReference>
<accession>A0A2S5B5L8</accession>
<dbReference type="Pfam" id="PF00271">
    <property type="entry name" value="Helicase_C"/>
    <property type="match status" value="1"/>
</dbReference>
<evidence type="ECO:0000256" key="2">
    <source>
        <dbReference type="SAM" id="MobiDB-lite"/>
    </source>
</evidence>
<dbReference type="Gene3D" id="3.40.50.300">
    <property type="entry name" value="P-loop containing nucleotide triphosphate hydrolases"/>
    <property type="match status" value="3"/>
</dbReference>
<keyword evidence="1" id="KW-0067">ATP-binding</keyword>
<evidence type="ECO:0000259" key="3">
    <source>
        <dbReference type="PROSITE" id="PS51192"/>
    </source>
</evidence>
<dbReference type="Pfam" id="PF04851">
    <property type="entry name" value="ResIII"/>
    <property type="match status" value="1"/>
</dbReference>
<dbReference type="InterPro" id="IPR006935">
    <property type="entry name" value="Helicase/UvrB_N"/>
</dbReference>
<dbReference type="SMART" id="SM00487">
    <property type="entry name" value="DEXDc"/>
    <property type="match status" value="1"/>
</dbReference>
<dbReference type="Proteomes" id="UP000237144">
    <property type="component" value="Unassembled WGS sequence"/>
</dbReference>
<dbReference type="PANTHER" id="PTHR47396:SF1">
    <property type="entry name" value="ATP-DEPENDENT HELICASE IRC3-RELATED"/>
    <property type="match status" value="1"/>
</dbReference>
<organism evidence="4 5">
    <name type="scientific">Rhodotorula taiwanensis</name>
    <dbReference type="NCBI Taxonomy" id="741276"/>
    <lineage>
        <taxon>Eukaryota</taxon>
        <taxon>Fungi</taxon>
        <taxon>Dikarya</taxon>
        <taxon>Basidiomycota</taxon>
        <taxon>Pucciniomycotina</taxon>
        <taxon>Microbotryomycetes</taxon>
        <taxon>Sporidiobolales</taxon>
        <taxon>Sporidiobolaceae</taxon>
        <taxon>Rhodotorula</taxon>
    </lineage>
</organism>
<dbReference type="GO" id="GO:0000403">
    <property type="term" value="F:Y-form DNA binding"/>
    <property type="evidence" value="ECO:0007669"/>
    <property type="project" value="TreeGrafter"/>
</dbReference>
<dbReference type="InterPro" id="IPR014001">
    <property type="entry name" value="Helicase_ATP-bd"/>
</dbReference>
<feature type="domain" description="Helicase ATP-binding" evidence="3">
    <location>
        <begin position="121"/>
        <end position="373"/>
    </location>
</feature>
<feature type="compositionally biased region" description="Low complexity" evidence="2">
    <location>
        <begin position="87"/>
        <end position="101"/>
    </location>
</feature>
<reference evidence="4 5" key="1">
    <citation type="journal article" date="2018" name="Front. Microbiol.">
        <title>Prospects for Fungal Bioremediation of Acidic Radioactive Waste Sites: Characterization and Genome Sequence of Rhodotorula taiwanensis MD1149.</title>
        <authorList>
            <person name="Tkavc R."/>
            <person name="Matrosova V.Y."/>
            <person name="Grichenko O.E."/>
            <person name="Gostincar C."/>
            <person name="Volpe R.P."/>
            <person name="Klimenkova P."/>
            <person name="Gaidamakova E.K."/>
            <person name="Zhou C.E."/>
            <person name="Stewart B.J."/>
            <person name="Lyman M.G."/>
            <person name="Malfatti S.A."/>
            <person name="Rubinfeld B."/>
            <person name="Courtot M."/>
            <person name="Singh J."/>
            <person name="Dalgard C.L."/>
            <person name="Hamilton T."/>
            <person name="Frey K.G."/>
            <person name="Gunde-Cimerman N."/>
            <person name="Dugan L."/>
            <person name="Daly M.J."/>
        </authorList>
    </citation>
    <scope>NUCLEOTIDE SEQUENCE [LARGE SCALE GENOMIC DNA]</scope>
    <source>
        <strain evidence="4 5">MD1149</strain>
    </source>
</reference>
<dbReference type="GO" id="GO:0032042">
    <property type="term" value="P:mitochondrial DNA metabolic process"/>
    <property type="evidence" value="ECO:0007669"/>
    <property type="project" value="TreeGrafter"/>
</dbReference>
<dbReference type="GO" id="GO:0005759">
    <property type="term" value="C:mitochondrial matrix"/>
    <property type="evidence" value="ECO:0007669"/>
    <property type="project" value="TreeGrafter"/>
</dbReference>
<evidence type="ECO:0000313" key="5">
    <source>
        <dbReference type="Proteomes" id="UP000237144"/>
    </source>
</evidence>
<sequence length="751" mass="81897">MLLSRPYSAARLQTLHPPTPTRLAAAAASILVVGPPRRHVAAQEARAAYIRREHGSRVAFACPLVTSARSLAPSAAPAGDSTSCELSDATPSATDSDSSAVPDRLRLRSYQQHCVSAVLSELARGEYTRLGVSAPTGSGKTAMFTDLIDRIPERVDDESGNTARQVLVVVSSIRLAKQTADAIQRAYPEKMEQGINTATGTGDVTVATYQTLSRNDFARLDKLRPESHKAVIVDEAHHAVAQSYLRIMTHFDPEIKNAVITREGDPDGVEDVLAGVRIGPEELERRHPPEEEIQVEAVAGGALSSRVAPQNQFADVRDAAQTLTEPPATEPAPLPMLLDPLGRARVPLVAFTATWGRADGLALGRVFEKIVWHADWLEMIRGKWLSDIQFTTVHLASTTFDVDSARVSSATGDFSLPSLTSSINLDEFAPVVVKAWSDNATDRRSTLVFTISIKHVHAVTATFQARGIDARCVTQRTKQAERLETYRAFRAGEFPVLVNCGILTEGGTPHLLALWGIESVLTRWRAGAAADFPEIDCVILARPTCSHNLYIQMLGRGLRLSPASGRSVSSLCKTEIETAAEAEQAPASEEVDDLLYEHYESAFDYVDTSCEAYGPEAELSRNAWVDCGGDIWALKLANLGYIGIKLAGEQAVHACFHQPLTEVAHSRRYQPNWASPQLIGSGHDLRSLIRTADGFVRAHKKLQHAEVNRHARWRYDGASRDQRSVFDVMDPTLTAGQVDDILTRLEVAQLP</sequence>
<evidence type="ECO:0000313" key="4">
    <source>
        <dbReference type="EMBL" id="POY72080.1"/>
    </source>
</evidence>
<dbReference type="SMART" id="SM00490">
    <property type="entry name" value="HELICc"/>
    <property type="match status" value="1"/>
</dbReference>
<feature type="region of interest" description="Disordered" evidence="2">
    <location>
        <begin position="73"/>
        <end position="101"/>
    </location>
</feature>
<dbReference type="PANTHER" id="PTHR47396">
    <property type="entry name" value="TYPE I RESTRICTION ENZYME ECOKI R PROTEIN"/>
    <property type="match status" value="1"/>
</dbReference>
<dbReference type="GO" id="GO:0036121">
    <property type="term" value="F:double-stranded DNA helicase activity"/>
    <property type="evidence" value="ECO:0007669"/>
    <property type="project" value="TreeGrafter"/>
</dbReference>
<dbReference type="InterPro" id="IPR001650">
    <property type="entry name" value="Helicase_C-like"/>
</dbReference>
<dbReference type="EMBL" id="PJQD01000059">
    <property type="protein sequence ID" value="POY72080.1"/>
    <property type="molecule type" value="Genomic_DNA"/>
</dbReference>
<keyword evidence="5" id="KW-1185">Reference proteome</keyword>
<dbReference type="InterPro" id="IPR027417">
    <property type="entry name" value="P-loop_NTPase"/>
</dbReference>
<comment type="caution">
    <text evidence="4">The sequence shown here is derived from an EMBL/GenBank/DDBJ whole genome shotgun (WGS) entry which is preliminary data.</text>
</comment>
<dbReference type="GO" id="GO:0061749">
    <property type="term" value="F:forked DNA-dependent helicase activity"/>
    <property type="evidence" value="ECO:0007669"/>
    <property type="project" value="TreeGrafter"/>
</dbReference>
<dbReference type="AlphaFoldDB" id="A0A2S5B5L8"/>
<dbReference type="PROSITE" id="PS51192">
    <property type="entry name" value="HELICASE_ATP_BIND_1"/>
    <property type="match status" value="1"/>
</dbReference>